<dbReference type="InterPro" id="IPR036188">
    <property type="entry name" value="FAD/NAD-bd_sf"/>
</dbReference>
<name>X0XGV9_9ZZZZ</name>
<evidence type="ECO:0000256" key="3">
    <source>
        <dbReference type="ARBA" id="ARBA00023002"/>
    </source>
</evidence>
<feature type="non-terminal residue" evidence="7">
    <location>
        <position position="1"/>
    </location>
</feature>
<keyword evidence="3" id="KW-0560">Oxidoreductase</keyword>
<organism evidence="7">
    <name type="scientific">marine sediment metagenome</name>
    <dbReference type="NCBI Taxonomy" id="412755"/>
    <lineage>
        <taxon>unclassified sequences</taxon>
        <taxon>metagenomes</taxon>
        <taxon>ecological metagenomes</taxon>
    </lineage>
</organism>
<feature type="non-terminal residue" evidence="7">
    <location>
        <position position="262"/>
    </location>
</feature>
<dbReference type="Gene3D" id="3.50.50.60">
    <property type="entry name" value="FAD/NAD(P)-binding domain"/>
    <property type="match status" value="1"/>
</dbReference>
<dbReference type="GO" id="GO:0051539">
    <property type="term" value="F:4 iron, 4 sulfur cluster binding"/>
    <property type="evidence" value="ECO:0007669"/>
    <property type="project" value="UniProtKB-KW"/>
</dbReference>
<dbReference type="InterPro" id="IPR023753">
    <property type="entry name" value="FAD/NAD-binding_dom"/>
</dbReference>
<comment type="caution">
    <text evidence="7">The sequence shown here is derived from an EMBL/GenBank/DDBJ whole genome shotgun (WGS) entry which is preliminary data.</text>
</comment>
<keyword evidence="1" id="KW-0004">4Fe-4S</keyword>
<reference evidence="7" key="1">
    <citation type="journal article" date="2014" name="Front. Microbiol.">
        <title>High frequency of phylogenetically diverse reductive dehalogenase-homologous genes in deep subseafloor sedimentary metagenomes.</title>
        <authorList>
            <person name="Kawai M."/>
            <person name="Futagami T."/>
            <person name="Toyoda A."/>
            <person name="Takaki Y."/>
            <person name="Nishi S."/>
            <person name="Hori S."/>
            <person name="Arai W."/>
            <person name="Tsubouchi T."/>
            <person name="Morono Y."/>
            <person name="Uchiyama I."/>
            <person name="Ito T."/>
            <person name="Fujiyama A."/>
            <person name="Inagaki F."/>
            <person name="Takami H."/>
        </authorList>
    </citation>
    <scope>NUCLEOTIDE SEQUENCE</scope>
    <source>
        <strain evidence="7">Expedition CK06-06</strain>
    </source>
</reference>
<dbReference type="PANTHER" id="PTHR43498">
    <property type="entry name" value="FERREDOXIN:COB-COM HETERODISULFIDE REDUCTASE SUBUNIT A"/>
    <property type="match status" value="1"/>
</dbReference>
<protein>
    <recommendedName>
        <fullName evidence="6">FAD/NAD(P)-binding domain-containing protein</fullName>
    </recommendedName>
</protein>
<dbReference type="PANTHER" id="PTHR43498:SF1">
    <property type="entry name" value="COB--COM HETERODISULFIDE REDUCTASE IRON-SULFUR SUBUNIT A"/>
    <property type="match status" value="1"/>
</dbReference>
<keyword evidence="5" id="KW-0411">Iron-sulfur</keyword>
<evidence type="ECO:0000256" key="4">
    <source>
        <dbReference type="ARBA" id="ARBA00023004"/>
    </source>
</evidence>
<evidence type="ECO:0000256" key="2">
    <source>
        <dbReference type="ARBA" id="ARBA00022723"/>
    </source>
</evidence>
<dbReference type="InterPro" id="IPR039650">
    <property type="entry name" value="HdrA-like"/>
</dbReference>
<sequence length="262" mass="28737">ELQVGSVVLAPGFEPFDARIKSEYGYGRMSNVLTSVEFERILSASGPFQGQVQRPSDGQHPVKVAWIQCVGSRDETCDRDYCSSVCCMYATKEAIIAREHESAIQPTIFYNDLRAFGKGYERYYESAKNKFGIRYVKGIPSGVKELQQSKNLLIEYGGENGGKVQEEFDMVVLSIGLQPSASTGELAEKLGIEQDKFGFCHTDELAPNITSHDGIYVAGAFDAPMDIPESVMSASSAACLASREIAEARGTLVTEKEYPPEK</sequence>
<dbReference type="Pfam" id="PF07992">
    <property type="entry name" value="Pyr_redox_2"/>
    <property type="match status" value="1"/>
</dbReference>
<dbReference type="GO" id="GO:0016491">
    <property type="term" value="F:oxidoreductase activity"/>
    <property type="evidence" value="ECO:0007669"/>
    <property type="project" value="UniProtKB-KW"/>
</dbReference>
<keyword evidence="4" id="KW-0408">Iron</keyword>
<dbReference type="GO" id="GO:0046872">
    <property type="term" value="F:metal ion binding"/>
    <property type="evidence" value="ECO:0007669"/>
    <property type="project" value="UniProtKB-KW"/>
</dbReference>
<proteinExistence type="predicted"/>
<evidence type="ECO:0000313" key="7">
    <source>
        <dbReference type="EMBL" id="GAG24176.1"/>
    </source>
</evidence>
<evidence type="ECO:0000256" key="1">
    <source>
        <dbReference type="ARBA" id="ARBA00022485"/>
    </source>
</evidence>
<evidence type="ECO:0000259" key="6">
    <source>
        <dbReference type="Pfam" id="PF07992"/>
    </source>
</evidence>
<dbReference type="AlphaFoldDB" id="X0XGV9"/>
<accession>X0XGV9</accession>
<dbReference type="EMBL" id="BARS01030641">
    <property type="protein sequence ID" value="GAG24176.1"/>
    <property type="molecule type" value="Genomic_DNA"/>
</dbReference>
<feature type="domain" description="FAD/NAD(P)-binding" evidence="6">
    <location>
        <begin position="113"/>
        <end position="235"/>
    </location>
</feature>
<dbReference type="SUPFAM" id="SSF51971">
    <property type="entry name" value="Nucleotide-binding domain"/>
    <property type="match status" value="1"/>
</dbReference>
<evidence type="ECO:0000256" key="5">
    <source>
        <dbReference type="ARBA" id="ARBA00023014"/>
    </source>
</evidence>
<keyword evidence="2" id="KW-0479">Metal-binding</keyword>
<gene>
    <name evidence="7" type="ORF">S01H1_47772</name>
</gene>